<dbReference type="RefSeq" id="XP_033590709.1">
    <property type="nucleotide sequence ID" value="XM_033736926.1"/>
</dbReference>
<evidence type="ECO:0000256" key="6">
    <source>
        <dbReference type="ARBA" id="ARBA00022763"/>
    </source>
</evidence>
<proteinExistence type="predicted"/>
<dbReference type="GO" id="GO:0070260">
    <property type="term" value="F:5'-tyrosyl-DNA phosphodiesterase activity"/>
    <property type="evidence" value="ECO:0007669"/>
    <property type="project" value="TreeGrafter"/>
</dbReference>
<keyword evidence="13" id="KW-1185">Reference proteome</keyword>
<dbReference type="GO" id="GO:0005737">
    <property type="term" value="C:cytoplasm"/>
    <property type="evidence" value="ECO:0007669"/>
    <property type="project" value="TreeGrafter"/>
</dbReference>
<dbReference type="SUPFAM" id="SSF56219">
    <property type="entry name" value="DNase I-like"/>
    <property type="match status" value="1"/>
</dbReference>
<dbReference type="GO" id="GO:0003697">
    <property type="term" value="F:single-stranded DNA binding"/>
    <property type="evidence" value="ECO:0007669"/>
    <property type="project" value="TreeGrafter"/>
</dbReference>
<gene>
    <name evidence="12" type="ORF">BDY17DRAFT_323011</name>
</gene>
<evidence type="ECO:0000256" key="4">
    <source>
        <dbReference type="ARBA" id="ARBA00022722"/>
    </source>
</evidence>
<reference evidence="12" key="1">
    <citation type="journal article" date="2020" name="Stud. Mycol.">
        <title>101 Dothideomycetes genomes: a test case for predicting lifestyles and emergence of pathogens.</title>
        <authorList>
            <person name="Haridas S."/>
            <person name="Albert R."/>
            <person name="Binder M."/>
            <person name="Bloem J."/>
            <person name="Labutti K."/>
            <person name="Salamov A."/>
            <person name="Andreopoulos B."/>
            <person name="Baker S."/>
            <person name="Barry K."/>
            <person name="Bills G."/>
            <person name="Bluhm B."/>
            <person name="Cannon C."/>
            <person name="Castanera R."/>
            <person name="Culley D."/>
            <person name="Daum C."/>
            <person name="Ezra D."/>
            <person name="Gonzalez J."/>
            <person name="Henrissat B."/>
            <person name="Kuo A."/>
            <person name="Liang C."/>
            <person name="Lipzen A."/>
            <person name="Lutzoni F."/>
            <person name="Magnuson J."/>
            <person name="Mondo S."/>
            <person name="Nolan M."/>
            <person name="Ohm R."/>
            <person name="Pangilinan J."/>
            <person name="Park H.-J."/>
            <person name="Ramirez L."/>
            <person name="Alfaro M."/>
            <person name="Sun H."/>
            <person name="Tritt A."/>
            <person name="Yoshinaga Y."/>
            <person name="Zwiers L.-H."/>
            <person name="Turgeon B."/>
            <person name="Goodwin S."/>
            <person name="Spatafora J."/>
            <person name="Crous P."/>
            <person name="Grigoriev I."/>
        </authorList>
    </citation>
    <scope>NUCLEOTIDE SEQUENCE</scope>
    <source>
        <strain evidence="12">CBS 113389</strain>
    </source>
</reference>
<dbReference type="CDD" id="cd09080">
    <property type="entry name" value="TDP2"/>
    <property type="match status" value="1"/>
</dbReference>
<dbReference type="GO" id="GO:0004527">
    <property type="term" value="F:exonuclease activity"/>
    <property type="evidence" value="ECO:0007669"/>
    <property type="project" value="UniProtKB-KW"/>
</dbReference>
<dbReference type="AlphaFoldDB" id="A0A6A6PWS6"/>
<dbReference type="Proteomes" id="UP000799767">
    <property type="component" value="Unassembled WGS sequence"/>
</dbReference>
<evidence type="ECO:0000256" key="5">
    <source>
        <dbReference type="ARBA" id="ARBA00022723"/>
    </source>
</evidence>
<evidence type="ECO:0000256" key="8">
    <source>
        <dbReference type="ARBA" id="ARBA00022842"/>
    </source>
</evidence>
<evidence type="ECO:0000256" key="10">
    <source>
        <dbReference type="ARBA" id="ARBA00023242"/>
    </source>
</evidence>
<sequence>MDELVKRSIREVDAKKKATVPWKLDEPWKQSYHVFSVDRNNWVAIDPTTQSTTHTSPDASITRLALYSWNIDFMLPFPNSRMRTAIRHLEEAHVAMLDAQTASVIYLQECVASDLQLLASDPWVRSTFALTDLDITNWQSGHYGTVTLVDRRLAIADCFRVHYSQSAMERDAFFVDIRLGKNQDIVRLCNSHLESLALEPAYRPPQMQLIAKYMRDTSVHGALAAGDFNAIQDFDRHLHSDNGLKDAYLELGGREEDAEAGHTWGQQAATVLRERFGTTRMDKVYFCGGVRCLGFERFGAGEEIPDESERRQIVELGFDRPWVTDHLGVKAVFEVAPRANL</sequence>
<dbReference type="PANTHER" id="PTHR15822">
    <property type="entry name" value="TRAF AND TNF RECEPTOR-ASSOCIATED PROTEIN"/>
    <property type="match status" value="1"/>
</dbReference>
<evidence type="ECO:0000256" key="3">
    <source>
        <dbReference type="ARBA" id="ARBA00004322"/>
    </source>
</evidence>
<keyword evidence="12" id="KW-0269">Exonuclease</keyword>
<dbReference type="GO" id="GO:0004519">
    <property type="term" value="F:endonuclease activity"/>
    <property type="evidence" value="ECO:0007669"/>
    <property type="project" value="UniProtKB-KW"/>
</dbReference>
<evidence type="ECO:0000259" key="11">
    <source>
        <dbReference type="Pfam" id="PF03372"/>
    </source>
</evidence>
<evidence type="ECO:0000256" key="1">
    <source>
        <dbReference type="ARBA" id="ARBA00001936"/>
    </source>
</evidence>
<dbReference type="OrthoDB" id="9975959at2759"/>
<name>A0A6A6PWS6_9PEZI</name>
<comment type="cofactor">
    <cofactor evidence="2">
        <name>Mg(2+)</name>
        <dbReference type="ChEBI" id="CHEBI:18420"/>
    </cofactor>
</comment>
<organism evidence="12 13">
    <name type="scientific">Neohortaea acidophila</name>
    <dbReference type="NCBI Taxonomy" id="245834"/>
    <lineage>
        <taxon>Eukaryota</taxon>
        <taxon>Fungi</taxon>
        <taxon>Dikarya</taxon>
        <taxon>Ascomycota</taxon>
        <taxon>Pezizomycotina</taxon>
        <taxon>Dothideomycetes</taxon>
        <taxon>Dothideomycetidae</taxon>
        <taxon>Mycosphaerellales</taxon>
        <taxon>Teratosphaeriaceae</taxon>
        <taxon>Neohortaea</taxon>
    </lineage>
</organism>
<dbReference type="InterPro" id="IPR005135">
    <property type="entry name" value="Endo/exonuclease/phosphatase"/>
</dbReference>
<feature type="domain" description="Endonuclease/exonuclease/phosphatase" evidence="11">
    <location>
        <begin position="68"/>
        <end position="326"/>
    </location>
</feature>
<accession>A0A6A6PWS6</accession>
<keyword evidence="6" id="KW-0227">DNA damage</keyword>
<evidence type="ECO:0000313" key="13">
    <source>
        <dbReference type="Proteomes" id="UP000799767"/>
    </source>
</evidence>
<dbReference type="GO" id="GO:0046872">
    <property type="term" value="F:metal ion binding"/>
    <property type="evidence" value="ECO:0007669"/>
    <property type="project" value="UniProtKB-KW"/>
</dbReference>
<dbReference type="InterPro" id="IPR036691">
    <property type="entry name" value="Endo/exonu/phosph_ase_sf"/>
</dbReference>
<protein>
    <submittedName>
        <fullName evidence="12">Endonuclease/exonuclease/phosphatase</fullName>
    </submittedName>
</protein>
<evidence type="ECO:0000256" key="2">
    <source>
        <dbReference type="ARBA" id="ARBA00001946"/>
    </source>
</evidence>
<keyword evidence="8" id="KW-0460">Magnesium</keyword>
<dbReference type="GO" id="GO:0006302">
    <property type="term" value="P:double-strand break repair"/>
    <property type="evidence" value="ECO:0007669"/>
    <property type="project" value="TreeGrafter"/>
</dbReference>
<evidence type="ECO:0000256" key="9">
    <source>
        <dbReference type="ARBA" id="ARBA00023204"/>
    </source>
</evidence>
<dbReference type="Pfam" id="PF03372">
    <property type="entry name" value="Exo_endo_phos"/>
    <property type="match status" value="1"/>
</dbReference>
<keyword evidence="5" id="KW-0479">Metal-binding</keyword>
<keyword evidence="10" id="KW-0539">Nucleus</keyword>
<evidence type="ECO:0000313" key="12">
    <source>
        <dbReference type="EMBL" id="KAF2484139.1"/>
    </source>
</evidence>
<dbReference type="PANTHER" id="PTHR15822:SF4">
    <property type="entry name" value="TYROSYL-DNA PHOSPHODIESTERASE 2"/>
    <property type="match status" value="1"/>
</dbReference>
<dbReference type="Gene3D" id="3.60.10.10">
    <property type="entry name" value="Endonuclease/exonuclease/phosphatase"/>
    <property type="match status" value="1"/>
</dbReference>
<keyword evidence="7" id="KW-0378">Hydrolase</keyword>
<comment type="subcellular location">
    <subcellularLocation>
        <location evidence="3">Nucleus</location>
        <location evidence="3">PML body</location>
    </subcellularLocation>
</comment>
<keyword evidence="9" id="KW-0234">DNA repair</keyword>
<dbReference type="GeneID" id="54477928"/>
<dbReference type="EMBL" id="MU001634">
    <property type="protein sequence ID" value="KAF2484139.1"/>
    <property type="molecule type" value="Genomic_DNA"/>
</dbReference>
<comment type="cofactor">
    <cofactor evidence="1">
        <name>Mn(2+)</name>
        <dbReference type="ChEBI" id="CHEBI:29035"/>
    </cofactor>
</comment>
<evidence type="ECO:0000256" key="7">
    <source>
        <dbReference type="ARBA" id="ARBA00022801"/>
    </source>
</evidence>
<keyword evidence="12" id="KW-0255">Endonuclease</keyword>
<keyword evidence="4" id="KW-0540">Nuclease</keyword>
<dbReference type="InterPro" id="IPR051547">
    <property type="entry name" value="TDP2-like"/>
</dbReference>